<evidence type="ECO:0000256" key="1">
    <source>
        <dbReference type="SAM" id="MobiDB-lite"/>
    </source>
</evidence>
<feature type="compositionally biased region" description="Polar residues" evidence="1">
    <location>
        <begin position="23"/>
        <end position="38"/>
    </location>
</feature>
<dbReference type="VEuPathDB" id="CryptoDB:Vbra_15857"/>
<dbReference type="Proteomes" id="UP000041254">
    <property type="component" value="Unassembled WGS sequence"/>
</dbReference>
<accession>A0A0G4FP82</accession>
<keyword evidence="3" id="KW-1185">Reference proteome</keyword>
<evidence type="ECO:0000313" key="3">
    <source>
        <dbReference type="Proteomes" id="UP000041254"/>
    </source>
</evidence>
<feature type="region of interest" description="Disordered" evidence="1">
    <location>
        <begin position="252"/>
        <end position="286"/>
    </location>
</feature>
<proteinExistence type="predicted"/>
<sequence length="461" mass="51843">MSGADGSKRQRIDGFAEDRQMRGLSSQPQMDVTGDASTAGGSFSFDELQRRFSVLLAQVTQVERDVSVAEGSFAADVAPNVPSASLTGAADADNAARRTENRLPTDLYRDHIVGFLPISDAISPARAANTFYGTELINEDFVLRRVDTHLSRHSLTGLIDVQRPTLQYYTKCAHALEQGGAVWCEWADFIRLADIYKLTPSTGLPLIMASQWMAAHLPTKADFHTMPLALRQYSTFRHLLNYRGTSLALTKVDEADDDDGEGKKEAERGDGEEREEGEAETQRYRIGRGEHEWHFETLPLSGLPPRHPYRRTYDSLNPPIRHGDWLLPSFTAFIRRMVLWHWTDQEGVDEKGVFRAIVGRGDERYRSLLTDPIDGHKTDDCICEWEGDDDHSRFIVLKGTEDDTTATYLYLADGFINLYTTEAAIEGHTRLADRYPVAVSLVRALLTEHQLAHIIPHYVPH</sequence>
<feature type="region of interest" description="Disordered" evidence="1">
    <location>
        <begin position="1"/>
        <end position="38"/>
    </location>
</feature>
<dbReference type="EMBL" id="CDMY01000471">
    <property type="protein sequence ID" value="CEM15813.1"/>
    <property type="molecule type" value="Genomic_DNA"/>
</dbReference>
<reference evidence="2 3" key="1">
    <citation type="submission" date="2014-11" db="EMBL/GenBank/DDBJ databases">
        <authorList>
            <person name="Zhu J."/>
            <person name="Qi W."/>
            <person name="Song R."/>
        </authorList>
    </citation>
    <scope>NUCLEOTIDE SEQUENCE [LARGE SCALE GENOMIC DNA]</scope>
</reference>
<dbReference type="AlphaFoldDB" id="A0A0G4FP82"/>
<protein>
    <submittedName>
        <fullName evidence="2">Uncharacterized protein</fullName>
    </submittedName>
</protein>
<name>A0A0G4FP82_VITBC</name>
<dbReference type="InParanoid" id="A0A0G4FP82"/>
<organism evidence="2 3">
    <name type="scientific">Vitrella brassicaformis (strain CCMP3155)</name>
    <dbReference type="NCBI Taxonomy" id="1169540"/>
    <lineage>
        <taxon>Eukaryota</taxon>
        <taxon>Sar</taxon>
        <taxon>Alveolata</taxon>
        <taxon>Colpodellida</taxon>
        <taxon>Vitrellaceae</taxon>
        <taxon>Vitrella</taxon>
    </lineage>
</organism>
<gene>
    <name evidence="2" type="ORF">Vbra_15857</name>
</gene>
<feature type="compositionally biased region" description="Basic and acidic residues" evidence="1">
    <location>
        <begin position="261"/>
        <end position="271"/>
    </location>
</feature>
<evidence type="ECO:0000313" key="2">
    <source>
        <dbReference type="EMBL" id="CEM15813.1"/>
    </source>
</evidence>
<dbReference type="PhylomeDB" id="A0A0G4FP82"/>
<feature type="compositionally biased region" description="Basic and acidic residues" evidence="1">
    <location>
        <begin position="1"/>
        <end position="21"/>
    </location>
</feature>